<organism evidence="2 3">
    <name type="scientific">Dimargaris verticillata</name>
    <dbReference type="NCBI Taxonomy" id="2761393"/>
    <lineage>
        <taxon>Eukaryota</taxon>
        <taxon>Fungi</taxon>
        <taxon>Fungi incertae sedis</taxon>
        <taxon>Zoopagomycota</taxon>
        <taxon>Kickxellomycotina</taxon>
        <taxon>Dimargaritomycetes</taxon>
        <taxon>Dimargaritales</taxon>
        <taxon>Dimargaritaceae</taxon>
        <taxon>Dimargaris</taxon>
    </lineage>
</organism>
<sequence>MAGMAAVQAQPLGRRMYTGLQPYSGGAPALGASLGIGSALVTYPGNNLGVTGPGLWSSPDDDEQSPWRSREPTGDILERLGLSGNHGQTEKSPWTSNESIAAANQELEKMQGVVDTVDDVYDTKGNSQSFYNATNHVTKQGGELASAGIETLNVDQQPHNPNGESSSTESPTPFQPPASLAYYQFTTPSPTSLQHQGDQAPNIPKTGHPVDDGNRVTGVELGRRPSVPPSSVPSQDPYADLSQNSSFWQWFKQWLRKTIEKVKSYSPF</sequence>
<protein>
    <submittedName>
        <fullName evidence="2">Uncharacterized protein</fullName>
    </submittedName>
</protein>
<feature type="compositionally biased region" description="Polar residues" evidence="1">
    <location>
        <begin position="85"/>
        <end position="95"/>
    </location>
</feature>
<feature type="compositionally biased region" description="Basic and acidic residues" evidence="1">
    <location>
        <begin position="68"/>
        <end position="78"/>
    </location>
</feature>
<feature type="region of interest" description="Disordered" evidence="1">
    <location>
        <begin position="154"/>
        <end position="240"/>
    </location>
</feature>
<dbReference type="AlphaFoldDB" id="A0A9W8B1E7"/>
<feature type="region of interest" description="Disordered" evidence="1">
    <location>
        <begin position="52"/>
        <end position="95"/>
    </location>
</feature>
<dbReference type="Proteomes" id="UP001151582">
    <property type="component" value="Unassembled WGS sequence"/>
</dbReference>
<name>A0A9W8B1E7_9FUNG</name>
<evidence type="ECO:0000313" key="3">
    <source>
        <dbReference type="Proteomes" id="UP001151582"/>
    </source>
</evidence>
<comment type="caution">
    <text evidence="2">The sequence shown here is derived from an EMBL/GenBank/DDBJ whole genome shotgun (WGS) entry which is preliminary data.</text>
</comment>
<keyword evidence="3" id="KW-1185">Reference proteome</keyword>
<evidence type="ECO:0000313" key="2">
    <source>
        <dbReference type="EMBL" id="KAJ1976564.1"/>
    </source>
</evidence>
<gene>
    <name evidence="2" type="ORF">H4R34_003932</name>
</gene>
<proteinExistence type="predicted"/>
<feature type="compositionally biased region" description="Polar residues" evidence="1">
    <location>
        <begin position="184"/>
        <end position="199"/>
    </location>
</feature>
<feature type="compositionally biased region" description="Polar residues" evidence="1">
    <location>
        <begin position="154"/>
        <end position="172"/>
    </location>
</feature>
<dbReference type="EMBL" id="JANBQB010000419">
    <property type="protein sequence ID" value="KAJ1976564.1"/>
    <property type="molecule type" value="Genomic_DNA"/>
</dbReference>
<evidence type="ECO:0000256" key="1">
    <source>
        <dbReference type="SAM" id="MobiDB-lite"/>
    </source>
</evidence>
<reference evidence="2" key="1">
    <citation type="submission" date="2022-07" db="EMBL/GenBank/DDBJ databases">
        <title>Phylogenomic reconstructions and comparative analyses of Kickxellomycotina fungi.</title>
        <authorList>
            <person name="Reynolds N.K."/>
            <person name="Stajich J.E."/>
            <person name="Barry K."/>
            <person name="Grigoriev I.V."/>
            <person name="Crous P."/>
            <person name="Smith M.E."/>
        </authorList>
    </citation>
    <scope>NUCLEOTIDE SEQUENCE</scope>
    <source>
        <strain evidence="2">RSA 567</strain>
    </source>
</reference>
<accession>A0A9W8B1E7</accession>